<dbReference type="SUPFAM" id="SSF111369">
    <property type="entry name" value="HlyD-like secretion proteins"/>
    <property type="match status" value="1"/>
</dbReference>
<dbReference type="AlphaFoldDB" id="A0A9Q8X0Y7"/>
<dbReference type="NCBIfam" id="TIGR01730">
    <property type="entry name" value="RND_mfp"/>
    <property type="match status" value="1"/>
</dbReference>
<dbReference type="GO" id="GO:1990281">
    <property type="term" value="C:efflux pump complex"/>
    <property type="evidence" value="ECO:0007669"/>
    <property type="project" value="TreeGrafter"/>
</dbReference>
<feature type="domain" description="CusB-like beta-barrel" evidence="2">
    <location>
        <begin position="181"/>
        <end position="247"/>
    </location>
</feature>
<sequence>MAAIILGGVFVWMLLGLFAPSERKPEIRDVEKQTVLTVNSEAQDYSLPISIQSISEAFSKVDLRSQTSEKVKKIHFLDGEFVEKDQVICELEPGQKYANFKKSEIQYKSSKNLYDKGLISESGLVTSEATYEASKVDYERTKIKASFNGFVENLAKEGQLLQNGQLCASLISLSPLKIVGNVSELLVNKVKIGQDVTVTFLSGEEYKSNLTFISSSADKQTKTFQVETEIENVSNLIKDGLTGTMTIFTDPEKAHFIPTSAFLLADNGNVSLALVIDGKIEIVVVNILRDTIEGAWVSGLPNLSRIVVAGQGFVTQGEEVNFKDK</sequence>
<dbReference type="Pfam" id="PF25954">
    <property type="entry name" value="Beta-barrel_RND_2"/>
    <property type="match status" value="1"/>
</dbReference>
<dbReference type="Proteomes" id="UP001056381">
    <property type="component" value="Chromosome"/>
</dbReference>
<name>A0A9Q8X0Y7_9GAMM</name>
<keyword evidence="4" id="KW-1185">Reference proteome</keyword>
<evidence type="ECO:0000259" key="2">
    <source>
        <dbReference type="Pfam" id="PF25954"/>
    </source>
</evidence>
<evidence type="ECO:0000313" key="4">
    <source>
        <dbReference type="Proteomes" id="UP001056381"/>
    </source>
</evidence>
<dbReference type="PANTHER" id="PTHR30469">
    <property type="entry name" value="MULTIDRUG RESISTANCE PROTEIN MDTA"/>
    <property type="match status" value="1"/>
</dbReference>
<dbReference type="EMBL" id="CP097966">
    <property type="protein sequence ID" value="URQ62989.1"/>
    <property type="molecule type" value="Genomic_DNA"/>
</dbReference>
<dbReference type="Gene3D" id="2.40.30.170">
    <property type="match status" value="1"/>
</dbReference>
<accession>A0A9Q8X0Y7</accession>
<gene>
    <name evidence="3" type="ORF">M9B40_04515</name>
</gene>
<evidence type="ECO:0000256" key="1">
    <source>
        <dbReference type="ARBA" id="ARBA00009477"/>
    </source>
</evidence>
<evidence type="ECO:0000313" key="3">
    <source>
        <dbReference type="EMBL" id="URQ62989.1"/>
    </source>
</evidence>
<organism evidence="3 4">
    <name type="scientific">SAR86 cluster bacterium</name>
    <dbReference type="NCBI Taxonomy" id="2030880"/>
    <lineage>
        <taxon>Bacteria</taxon>
        <taxon>Pseudomonadati</taxon>
        <taxon>Pseudomonadota</taxon>
        <taxon>Gammaproteobacteria</taxon>
        <taxon>SAR86 cluster</taxon>
    </lineage>
</organism>
<dbReference type="InterPro" id="IPR058792">
    <property type="entry name" value="Beta-barrel_RND_2"/>
</dbReference>
<reference evidence="3" key="1">
    <citation type="submission" date="2022-05" db="EMBL/GenBank/DDBJ databases">
        <title>Single-amplified genomics reveal most streamlined microbe among free-living bacteria.</title>
        <authorList>
            <person name="Roda-Garcia J."/>
            <person name="Haro-Moreno J.M."/>
            <person name="Rodriguez-Valera F."/>
            <person name="Almagro-Moreno S."/>
            <person name="Lopez-Perez M."/>
        </authorList>
    </citation>
    <scope>NUCLEOTIDE SEQUENCE</scope>
    <source>
        <strain evidence="3">TMED112-D2-2</strain>
    </source>
</reference>
<dbReference type="PANTHER" id="PTHR30469:SF33">
    <property type="entry name" value="SLR1207 PROTEIN"/>
    <property type="match status" value="1"/>
</dbReference>
<comment type="similarity">
    <text evidence="1">Belongs to the membrane fusion protein (MFP) (TC 8.A.1) family.</text>
</comment>
<proteinExistence type="inferred from homology"/>
<dbReference type="Gene3D" id="2.40.420.20">
    <property type="match status" value="1"/>
</dbReference>
<dbReference type="InterPro" id="IPR006143">
    <property type="entry name" value="RND_pump_MFP"/>
</dbReference>
<dbReference type="GO" id="GO:0015562">
    <property type="term" value="F:efflux transmembrane transporter activity"/>
    <property type="evidence" value="ECO:0007669"/>
    <property type="project" value="TreeGrafter"/>
</dbReference>
<protein>
    <submittedName>
        <fullName evidence="3">Efflux RND transporter periplasmic adaptor subunit</fullName>
    </submittedName>
</protein>
<dbReference type="Gene3D" id="2.40.50.100">
    <property type="match status" value="2"/>
</dbReference>
<dbReference type="Gene3D" id="1.10.287.470">
    <property type="entry name" value="Helix hairpin bin"/>
    <property type="match status" value="2"/>
</dbReference>